<comment type="similarity">
    <text evidence="8">Belongs to the RNase Z family.</text>
</comment>
<dbReference type="SUPFAM" id="SSF56281">
    <property type="entry name" value="Metallo-hydrolase/oxidoreductase"/>
    <property type="match status" value="1"/>
</dbReference>
<dbReference type="Proteomes" id="UP000385207">
    <property type="component" value="Unassembled WGS sequence"/>
</dbReference>
<proteinExistence type="inferred from homology"/>
<dbReference type="GO" id="GO:0008270">
    <property type="term" value="F:zinc ion binding"/>
    <property type="evidence" value="ECO:0007669"/>
    <property type="project" value="UniProtKB-UniRule"/>
</dbReference>
<feature type="binding site" evidence="8">
    <location>
        <position position="64"/>
    </location>
    <ligand>
        <name>Zn(2+)</name>
        <dbReference type="ChEBI" id="CHEBI:29105"/>
        <label>1</label>
        <note>catalytic</note>
    </ligand>
</feature>
<evidence type="ECO:0000256" key="7">
    <source>
        <dbReference type="ARBA" id="ARBA00022833"/>
    </source>
</evidence>
<dbReference type="PANTHER" id="PTHR46018">
    <property type="entry name" value="ZINC PHOSPHODIESTERASE ELAC PROTEIN 1"/>
    <property type="match status" value="1"/>
</dbReference>
<name>A0A5E6U5Z9_PSEFL</name>
<dbReference type="AlphaFoldDB" id="A0A5E6U5Z9"/>
<feature type="binding site" evidence="8">
    <location>
        <position position="209"/>
    </location>
    <ligand>
        <name>Zn(2+)</name>
        <dbReference type="ChEBI" id="CHEBI:29105"/>
        <label>2</label>
        <note>catalytic</note>
    </ligand>
</feature>
<dbReference type="GO" id="GO:0042781">
    <property type="term" value="F:3'-tRNA processing endoribonuclease activity"/>
    <property type="evidence" value="ECO:0007669"/>
    <property type="project" value="UniProtKB-UniRule"/>
</dbReference>
<keyword evidence="2 8" id="KW-0819">tRNA processing</keyword>
<evidence type="ECO:0000256" key="3">
    <source>
        <dbReference type="ARBA" id="ARBA00022722"/>
    </source>
</evidence>
<dbReference type="EC" id="3.1.26.11" evidence="8"/>
<keyword evidence="5 8" id="KW-0255">Endonuclease</keyword>
<feature type="binding site" evidence="8">
    <location>
        <position position="67"/>
    </location>
    <ligand>
        <name>Zn(2+)</name>
        <dbReference type="ChEBI" id="CHEBI:29105"/>
        <label>2</label>
        <note>catalytic</note>
    </ligand>
</feature>
<evidence type="ECO:0000256" key="4">
    <source>
        <dbReference type="ARBA" id="ARBA00022723"/>
    </source>
</evidence>
<dbReference type="InterPro" id="IPR036866">
    <property type="entry name" value="RibonucZ/Hydroxyglut_hydro"/>
</dbReference>
<sequence length="335" mass="36891">MDLIFLGTSAGVPTRNRNVSGTALIESSGKGWYLVDCGEATQHQLLRTPLSVKNLRGCFITHVHGDHCFGLPGLLATAGMSGRLEPLDVVLPAALHDWVRLSLSVSRTCLPFEVHLHATETLNGWRNGTVQVNTVALSHRVPSHGYIFAESTPDPRLDVQRLEAEGVPRGPLWGELAHGREVEHAGRILRAEHYLRPARPGQRFIVCGDNDTPELLAKVVPGADVLVHEATFTQSLIDRTRESYGHSSAAAVARFAESAGIPNLVLTHFSARYQSDPEHSPFIGDIRAEASEHFSGQLILARDLQRYHLDRDGRLQVVADFDYGLEEVMQSKDNR</sequence>
<keyword evidence="3 8" id="KW-0540">Nuclease</keyword>
<dbReference type="InterPro" id="IPR013471">
    <property type="entry name" value="RNase_Z/BN"/>
</dbReference>
<feature type="binding site" evidence="8">
    <location>
        <position position="66"/>
    </location>
    <ligand>
        <name>Zn(2+)</name>
        <dbReference type="ChEBI" id="CHEBI:29105"/>
        <label>2</label>
        <note>catalytic</note>
    </ligand>
</feature>
<feature type="binding site" evidence="8">
    <location>
        <position position="62"/>
    </location>
    <ligand>
        <name>Zn(2+)</name>
        <dbReference type="ChEBI" id="CHEBI:29105"/>
        <label>1</label>
        <note>catalytic</note>
    </ligand>
</feature>
<evidence type="ECO:0000313" key="9">
    <source>
        <dbReference type="EMBL" id="VVP32395.1"/>
    </source>
</evidence>
<evidence type="ECO:0000256" key="6">
    <source>
        <dbReference type="ARBA" id="ARBA00022801"/>
    </source>
</evidence>
<accession>A0A5E6U5Z9</accession>
<gene>
    <name evidence="9" type="primary">rbn_1</name>
    <name evidence="8" type="synonym">rnz</name>
    <name evidence="9" type="ORF">PS862_04440</name>
</gene>
<dbReference type="Gene3D" id="3.60.15.10">
    <property type="entry name" value="Ribonuclease Z/Hydroxyacylglutathione hydrolase-like"/>
    <property type="match status" value="1"/>
</dbReference>
<evidence type="ECO:0000256" key="1">
    <source>
        <dbReference type="ARBA" id="ARBA00011738"/>
    </source>
</evidence>
<feature type="binding site" evidence="8">
    <location>
        <position position="268"/>
    </location>
    <ligand>
        <name>Zn(2+)</name>
        <dbReference type="ChEBI" id="CHEBI:29105"/>
        <label>2</label>
        <note>catalytic</note>
    </ligand>
</feature>
<feature type="binding site" evidence="8">
    <location>
        <position position="209"/>
    </location>
    <ligand>
        <name>Zn(2+)</name>
        <dbReference type="ChEBI" id="CHEBI:29105"/>
        <label>1</label>
        <note>catalytic</note>
    </ligand>
</feature>
<evidence type="ECO:0000256" key="2">
    <source>
        <dbReference type="ARBA" id="ARBA00022694"/>
    </source>
</evidence>
<dbReference type="HAMAP" id="MF_01818">
    <property type="entry name" value="RNase_Z_BN"/>
    <property type="match status" value="1"/>
</dbReference>
<keyword evidence="6 8" id="KW-0378">Hydrolase</keyword>
<organism evidence="9 10">
    <name type="scientific">Pseudomonas fluorescens</name>
    <dbReference type="NCBI Taxonomy" id="294"/>
    <lineage>
        <taxon>Bacteria</taxon>
        <taxon>Pseudomonadati</taxon>
        <taxon>Pseudomonadota</taxon>
        <taxon>Gammaproteobacteria</taxon>
        <taxon>Pseudomonadales</taxon>
        <taxon>Pseudomonadaceae</taxon>
        <taxon>Pseudomonas</taxon>
    </lineage>
</organism>
<comment type="cofactor">
    <cofactor evidence="8">
        <name>Zn(2+)</name>
        <dbReference type="ChEBI" id="CHEBI:29105"/>
    </cofactor>
    <text evidence="8">Binds 2 Zn(2+) ions.</text>
</comment>
<comment type="catalytic activity">
    <reaction evidence="8">
        <text>Endonucleolytic cleavage of RNA, removing extra 3' nucleotides from tRNA precursor, generating 3' termini of tRNAs. A 3'-hydroxy group is left at the tRNA terminus and a 5'-phosphoryl group is left at the trailer molecule.</text>
        <dbReference type="EC" id="3.1.26.11"/>
    </reaction>
</comment>
<evidence type="ECO:0000256" key="5">
    <source>
        <dbReference type="ARBA" id="ARBA00022759"/>
    </source>
</evidence>
<protein>
    <recommendedName>
        <fullName evidence="8">Ribonuclease Z</fullName>
        <shortName evidence="8">RNase Z</shortName>
        <ecNumber evidence="8">3.1.26.11</ecNumber>
    </recommendedName>
    <alternativeName>
        <fullName evidence="8">tRNA 3 endonuclease</fullName>
    </alternativeName>
    <alternativeName>
        <fullName evidence="8">tRNase Z</fullName>
    </alternativeName>
</protein>
<dbReference type="PANTHER" id="PTHR46018:SF2">
    <property type="entry name" value="ZINC PHOSPHODIESTERASE ELAC PROTEIN 1"/>
    <property type="match status" value="1"/>
</dbReference>
<dbReference type="Pfam" id="PF23023">
    <property type="entry name" value="Anti-Pycsar_Apyc1"/>
    <property type="match status" value="1"/>
</dbReference>
<feature type="active site" description="Proton acceptor" evidence="8">
    <location>
        <position position="66"/>
    </location>
</feature>
<evidence type="ECO:0000256" key="8">
    <source>
        <dbReference type="HAMAP-Rule" id="MF_01818"/>
    </source>
</evidence>
<feature type="binding site" evidence="8">
    <location>
        <position position="139"/>
    </location>
    <ligand>
        <name>Zn(2+)</name>
        <dbReference type="ChEBI" id="CHEBI:29105"/>
        <label>1</label>
        <note>catalytic</note>
    </ligand>
</feature>
<comment type="function">
    <text evidence="8">Zinc phosphodiesterase, which displays some tRNA 3'-processing endonuclease activity. Probably involved in tRNA maturation, by removing a 3'-trailer from precursor tRNA.</text>
</comment>
<keyword evidence="7 8" id="KW-0862">Zinc</keyword>
<evidence type="ECO:0000313" key="10">
    <source>
        <dbReference type="Proteomes" id="UP000385207"/>
    </source>
</evidence>
<keyword evidence="4 8" id="KW-0479">Metal-binding</keyword>
<dbReference type="CDD" id="cd07717">
    <property type="entry name" value="RNaseZ_ZiPD-like_MBL-fold"/>
    <property type="match status" value="1"/>
</dbReference>
<dbReference type="EMBL" id="CABVII010000022">
    <property type="protein sequence ID" value="VVP32395.1"/>
    <property type="molecule type" value="Genomic_DNA"/>
</dbReference>
<dbReference type="RefSeq" id="WP_150746283.1">
    <property type="nucleotide sequence ID" value="NZ_CABVHE010000028.1"/>
</dbReference>
<reference evidence="9 10" key="1">
    <citation type="submission" date="2019-09" db="EMBL/GenBank/DDBJ databases">
        <authorList>
            <person name="Chandra G."/>
            <person name="Truman W A."/>
        </authorList>
    </citation>
    <scope>NUCLEOTIDE SEQUENCE [LARGE SCALE GENOMIC DNA]</scope>
    <source>
        <strain evidence="9">PS862</strain>
    </source>
</reference>
<comment type="subunit">
    <text evidence="1 8">Homodimer.</text>
</comment>
<dbReference type="OrthoDB" id="9803916at2"/>